<dbReference type="GeneID" id="59052994"/>
<reference evidence="2" key="1">
    <citation type="submission" date="2014-09" db="EMBL/GenBank/DDBJ databases">
        <authorList>
            <person name="Sharma Rahul"/>
            <person name="Thines Marco"/>
        </authorList>
    </citation>
    <scope>NUCLEOTIDE SEQUENCE [LARGE SCALE GENOMIC DNA]</scope>
</reference>
<dbReference type="Proteomes" id="UP000054928">
    <property type="component" value="Unassembled WGS sequence"/>
</dbReference>
<sequence>MQNYLLARLNQQQIITKFGMRRSAICSHTTTIRISFAHLRESYKEKYGDVTGSLIRKLIEISKLRQLLTSIRLICDYNLLSDPIGVVEINQ</sequence>
<evidence type="ECO:0000313" key="2">
    <source>
        <dbReference type="Proteomes" id="UP000054928"/>
    </source>
</evidence>
<organism evidence="1 2">
    <name type="scientific">Plasmopara halstedii</name>
    <name type="common">Downy mildew of sunflower</name>
    <dbReference type="NCBI Taxonomy" id="4781"/>
    <lineage>
        <taxon>Eukaryota</taxon>
        <taxon>Sar</taxon>
        <taxon>Stramenopiles</taxon>
        <taxon>Oomycota</taxon>
        <taxon>Peronosporomycetes</taxon>
        <taxon>Peronosporales</taxon>
        <taxon>Peronosporaceae</taxon>
        <taxon>Plasmopara</taxon>
    </lineage>
</organism>
<keyword evidence="2" id="KW-1185">Reference proteome</keyword>
<protein>
    <submittedName>
        <fullName evidence="1">Uncharacterized protein</fullName>
    </submittedName>
</protein>
<dbReference type="RefSeq" id="XP_036263514.1">
    <property type="nucleotide sequence ID" value="XM_036407276.1"/>
</dbReference>
<accession>A0A0P1B621</accession>
<dbReference type="EMBL" id="CCYD01003101">
    <property type="protein sequence ID" value="CEG50255.1"/>
    <property type="molecule type" value="Genomic_DNA"/>
</dbReference>
<evidence type="ECO:0000313" key="1">
    <source>
        <dbReference type="EMBL" id="CEG50255.1"/>
    </source>
</evidence>
<dbReference type="AlphaFoldDB" id="A0A0P1B621"/>
<proteinExistence type="predicted"/>
<name>A0A0P1B621_PLAHL</name>